<dbReference type="Gene3D" id="2.40.40.10">
    <property type="entry name" value="RlpA-like domain"/>
    <property type="match status" value="1"/>
</dbReference>
<feature type="signal peptide" evidence="2">
    <location>
        <begin position="1"/>
        <end position="22"/>
    </location>
</feature>
<dbReference type="InterPro" id="IPR000254">
    <property type="entry name" value="CBD"/>
</dbReference>
<dbReference type="EMBL" id="JADGJH010000462">
    <property type="protein sequence ID" value="KAJ3128500.1"/>
    <property type="molecule type" value="Genomic_DNA"/>
</dbReference>
<feature type="chain" id="PRO_5042261355" description="Swollenin" evidence="2">
    <location>
        <begin position="23"/>
        <end position="583"/>
    </location>
</feature>
<feature type="domain" description="CBM1" evidence="5">
    <location>
        <begin position="24"/>
        <end position="62"/>
    </location>
</feature>
<feature type="domain" description="CBM1" evidence="5">
    <location>
        <begin position="106"/>
        <end position="144"/>
    </location>
</feature>
<feature type="domain" description="Expansin-like CBD" evidence="4">
    <location>
        <begin position="473"/>
        <end position="559"/>
    </location>
</feature>
<protein>
    <recommendedName>
        <fullName evidence="8">Swollenin</fullName>
    </recommendedName>
</protein>
<dbReference type="Pfam" id="PF00734">
    <property type="entry name" value="CBM_1"/>
    <property type="match status" value="2"/>
</dbReference>
<evidence type="ECO:0000256" key="2">
    <source>
        <dbReference type="SAM" id="SignalP"/>
    </source>
</evidence>
<dbReference type="InterPro" id="IPR051477">
    <property type="entry name" value="Expansin_CellWall"/>
</dbReference>
<dbReference type="GO" id="GO:0005975">
    <property type="term" value="P:carbohydrate metabolic process"/>
    <property type="evidence" value="ECO:0007669"/>
    <property type="project" value="InterPro"/>
</dbReference>
<sequence>MGVTLTALIFQISSLAAIGVLAQSCASLYGQCGGSGWTGPTCCVAGSVCTPQNGGTYYYQCLVGSSASTTTSSFTKSSTTAAPATSATSTATTVTTSAVASSVTANCSAAYGQCGGVGWTGAVCCPSGFACFQQGTNQYFYQCLPGTTTTTIATSTNSTTSTTPARTGTYTTSTTFGAATRTQGQYPTPTSNVCGSWQLSPDNVCLPLYCSNNNESTDCSGCGGSNSTLCTTPVSETGKSGDIYNITTNVVNEGWWHYSRSTHYGITTAGACGFGLYGVCSTAFDQSAYEDQLKWGNGTCSAFCKAYPNLCADPAGTTLRGNFAAPNGNYYTQFKANLPDNAGNDLDNYVSCGECFQLVKTKADGTDYAPAESGYAAPITFEVTDSCPCEDNSKWCCGPGSDHCGEVSDFKYGCPLPEGSWHFDLGDFAMARLQTGAPNGTIVAGLIPTRFQRVPCPNPGNVYIWLHTGTGPYYFMITVVNTAGNGGVVLVELSDNHGASWTPMIQDAGHVVQRPQDRYGAWVYQSTATNGLRPLTGGLPIGVRITSAAGEQIVNTNAITTFTAPAGLDPENYFIDIGAQFTK</sequence>
<keyword evidence="1 2" id="KW-0732">Signal</keyword>
<dbReference type="InterPro" id="IPR035971">
    <property type="entry name" value="CBD_sf"/>
</dbReference>
<dbReference type="GO" id="GO:0005576">
    <property type="term" value="C:extracellular region"/>
    <property type="evidence" value="ECO:0007669"/>
    <property type="project" value="InterPro"/>
</dbReference>
<dbReference type="PANTHER" id="PTHR31836:SF28">
    <property type="entry name" value="SRCR DOMAIN-CONTAINING PROTEIN-RELATED"/>
    <property type="match status" value="1"/>
</dbReference>
<accession>A0AAD5T6B8</accession>
<dbReference type="Gene3D" id="2.60.40.760">
    <property type="entry name" value="Expansin, cellulose-binding-like domain"/>
    <property type="match status" value="1"/>
</dbReference>
<feature type="domain" description="Expansin-like EG45" evidence="3">
    <location>
        <begin position="269"/>
        <end position="461"/>
    </location>
</feature>
<dbReference type="InterPro" id="IPR036749">
    <property type="entry name" value="Expansin_CBD_sf"/>
</dbReference>
<name>A0AAD5T6B8_9FUNG</name>
<organism evidence="6 7">
    <name type="scientific">Physocladia obscura</name>
    <dbReference type="NCBI Taxonomy" id="109957"/>
    <lineage>
        <taxon>Eukaryota</taxon>
        <taxon>Fungi</taxon>
        <taxon>Fungi incertae sedis</taxon>
        <taxon>Chytridiomycota</taxon>
        <taxon>Chytridiomycota incertae sedis</taxon>
        <taxon>Chytridiomycetes</taxon>
        <taxon>Chytridiales</taxon>
        <taxon>Chytriomycetaceae</taxon>
        <taxon>Physocladia</taxon>
    </lineage>
</organism>
<comment type="caution">
    <text evidence="6">The sequence shown here is derived from an EMBL/GenBank/DDBJ whole genome shotgun (WGS) entry which is preliminary data.</text>
</comment>
<dbReference type="PROSITE" id="PS00562">
    <property type="entry name" value="CBM1_1"/>
    <property type="match status" value="2"/>
</dbReference>
<evidence type="ECO:0000313" key="7">
    <source>
        <dbReference type="Proteomes" id="UP001211907"/>
    </source>
</evidence>
<dbReference type="SUPFAM" id="SSF57180">
    <property type="entry name" value="Cellulose-binding domain"/>
    <property type="match status" value="2"/>
</dbReference>
<dbReference type="PROSITE" id="PS51164">
    <property type="entry name" value="CBM1_2"/>
    <property type="match status" value="2"/>
</dbReference>
<dbReference type="PANTHER" id="PTHR31836">
    <property type="match status" value="1"/>
</dbReference>
<evidence type="ECO:0000313" key="6">
    <source>
        <dbReference type="EMBL" id="KAJ3128500.1"/>
    </source>
</evidence>
<dbReference type="InterPro" id="IPR007117">
    <property type="entry name" value="Expansin_CBD"/>
</dbReference>
<evidence type="ECO:0000256" key="1">
    <source>
        <dbReference type="ARBA" id="ARBA00022729"/>
    </source>
</evidence>
<dbReference type="SUPFAM" id="SSF49590">
    <property type="entry name" value="PHL pollen allergen"/>
    <property type="match status" value="1"/>
</dbReference>
<evidence type="ECO:0000259" key="3">
    <source>
        <dbReference type="PROSITE" id="PS50842"/>
    </source>
</evidence>
<dbReference type="SUPFAM" id="SSF50685">
    <property type="entry name" value="Barwin-like endoglucanases"/>
    <property type="match status" value="1"/>
</dbReference>
<dbReference type="AlphaFoldDB" id="A0AAD5T6B8"/>
<dbReference type="SMART" id="SM00236">
    <property type="entry name" value="fCBD"/>
    <property type="match status" value="2"/>
</dbReference>
<dbReference type="GO" id="GO:0030248">
    <property type="term" value="F:cellulose binding"/>
    <property type="evidence" value="ECO:0007669"/>
    <property type="project" value="InterPro"/>
</dbReference>
<dbReference type="InterPro" id="IPR036908">
    <property type="entry name" value="RlpA-like_sf"/>
</dbReference>
<dbReference type="Proteomes" id="UP001211907">
    <property type="component" value="Unassembled WGS sequence"/>
</dbReference>
<keyword evidence="7" id="KW-1185">Reference proteome</keyword>
<evidence type="ECO:0008006" key="8">
    <source>
        <dbReference type="Google" id="ProtNLM"/>
    </source>
</evidence>
<dbReference type="InterPro" id="IPR007112">
    <property type="entry name" value="Expansin/allergen_DPBB_dom"/>
</dbReference>
<dbReference type="PROSITE" id="PS50843">
    <property type="entry name" value="EXPANSIN_CBD"/>
    <property type="match status" value="1"/>
</dbReference>
<proteinExistence type="predicted"/>
<evidence type="ECO:0000259" key="4">
    <source>
        <dbReference type="PROSITE" id="PS50843"/>
    </source>
</evidence>
<reference evidence="6" key="1">
    <citation type="submission" date="2020-05" db="EMBL/GenBank/DDBJ databases">
        <title>Phylogenomic resolution of chytrid fungi.</title>
        <authorList>
            <person name="Stajich J.E."/>
            <person name="Amses K."/>
            <person name="Simmons R."/>
            <person name="Seto K."/>
            <person name="Myers J."/>
            <person name="Bonds A."/>
            <person name="Quandt C.A."/>
            <person name="Barry K."/>
            <person name="Liu P."/>
            <person name="Grigoriev I."/>
            <person name="Longcore J.E."/>
            <person name="James T.Y."/>
        </authorList>
    </citation>
    <scope>NUCLEOTIDE SEQUENCE</scope>
    <source>
        <strain evidence="6">JEL0513</strain>
    </source>
</reference>
<gene>
    <name evidence="6" type="ORF">HK100_009147</name>
</gene>
<dbReference type="PROSITE" id="PS50842">
    <property type="entry name" value="EXPANSIN_EG45"/>
    <property type="match status" value="1"/>
</dbReference>
<evidence type="ECO:0000259" key="5">
    <source>
        <dbReference type="PROSITE" id="PS51164"/>
    </source>
</evidence>